<dbReference type="Proteomes" id="UP000019591">
    <property type="component" value="Plasmid EAL2_808p"/>
</dbReference>
<accession>W8U9P0</accession>
<dbReference type="Pfam" id="PF10035">
    <property type="entry name" value="DUF2179"/>
    <property type="match status" value="1"/>
</dbReference>
<feature type="transmembrane region" description="Helical" evidence="6">
    <location>
        <begin position="189"/>
        <end position="211"/>
    </location>
</feature>
<dbReference type="PATRIC" id="fig|1286171.3.peg.2242"/>
<dbReference type="OrthoDB" id="9779786at2"/>
<feature type="transmembrane region" description="Helical" evidence="6">
    <location>
        <begin position="92"/>
        <end position="109"/>
    </location>
</feature>
<gene>
    <name evidence="8" type="ORF">EAL2_808p00640</name>
</gene>
<reference evidence="8 9" key="1">
    <citation type="journal article" date="2014" name="Genome Announc.">
        <title>Complete Genome Sequence of Amino Acid-Utilizing Eubacterium acidaminophilum al-2 (DSM 3953).</title>
        <authorList>
            <person name="Poehlein A."/>
            <person name="Andreesen J.R."/>
            <person name="Daniel R."/>
        </authorList>
    </citation>
    <scope>NUCLEOTIDE SEQUENCE [LARGE SCALE GENOMIC DNA]</scope>
    <source>
        <strain evidence="8 9">DSM 3953</strain>
        <plasmid evidence="9">Plasmid EAL2_808p</plasmid>
    </source>
</reference>
<evidence type="ECO:0000256" key="5">
    <source>
        <dbReference type="ARBA" id="ARBA00023136"/>
    </source>
</evidence>
<evidence type="ECO:0000313" key="8">
    <source>
        <dbReference type="EMBL" id="AHM57571.1"/>
    </source>
</evidence>
<dbReference type="CDD" id="cd16380">
    <property type="entry name" value="YitT_C"/>
    <property type="match status" value="1"/>
</dbReference>
<keyword evidence="4 6" id="KW-1133">Transmembrane helix</keyword>
<dbReference type="PIRSF" id="PIRSF006483">
    <property type="entry name" value="Membrane_protein_YitT"/>
    <property type="match status" value="1"/>
</dbReference>
<dbReference type="InterPro" id="IPR019264">
    <property type="entry name" value="DUF2179"/>
</dbReference>
<evidence type="ECO:0000259" key="7">
    <source>
        <dbReference type="Pfam" id="PF10035"/>
    </source>
</evidence>
<name>W8U9P0_PEPAC</name>
<evidence type="ECO:0000256" key="1">
    <source>
        <dbReference type="ARBA" id="ARBA00004651"/>
    </source>
</evidence>
<dbReference type="PANTHER" id="PTHR33545">
    <property type="entry name" value="UPF0750 MEMBRANE PROTEIN YITT-RELATED"/>
    <property type="match status" value="1"/>
</dbReference>
<feature type="transmembrane region" description="Helical" evidence="6">
    <location>
        <begin position="160"/>
        <end position="183"/>
    </location>
</feature>
<keyword evidence="5 6" id="KW-0472">Membrane</keyword>
<feature type="transmembrane region" description="Helical" evidence="6">
    <location>
        <begin position="21"/>
        <end position="43"/>
    </location>
</feature>
<dbReference type="InterPro" id="IPR003740">
    <property type="entry name" value="YitT"/>
</dbReference>
<dbReference type="GO" id="GO:0005886">
    <property type="term" value="C:plasma membrane"/>
    <property type="evidence" value="ECO:0007669"/>
    <property type="project" value="UniProtKB-SubCell"/>
</dbReference>
<dbReference type="Pfam" id="PF02588">
    <property type="entry name" value="YitT_membrane"/>
    <property type="match status" value="1"/>
</dbReference>
<keyword evidence="9" id="KW-1185">Reference proteome</keyword>
<dbReference type="EMBL" id="CP007453">
    <property type="protein sequence ID" value="AHM57571.1"/>
    <property type="molecule type" value="Genomic_DNA"/>
</dbReference>
<dbReference type="InterPro" id="IPR051461">
    <property type="entry name" value="UPF0750_membrane"/>
</dbReference>
<evidence type="ECO:0000256" key="4">
    <source>
        <dbReference type="ARBA" id="ARBA00022989"/>
    </source>
</evidence>
<geneLocation type="plasmid" evidence="8 9">
    <name>EAL2_808p</name>
</geneLocation>
<evidence type="ECO:0000313" key="9">
    <source>
        <dbReference type="Proteomes" id="UP000019591"/>
    </source>
</evidence>
<keyword evidence="8" id="KW-0614">Plasmid</keyword>
<organism evidence="8 9">
    <name type="scientific">Peptoclostridium acidaminophilum DSM 3953</name>
    <dbReference type="NCBI Taxonomy" id="1286171"/>
    <lineage>
        <taxon>Bacteria</taxon>
        <taxon>Bacillati</taxon>
        <taxon>Bacillota</taxon>
        <taxon>Clostridia</taxon>
        <taxon>Peptostreptococcales</taxon>
        <taxon>Peptoclostridiaceae</taxon>
        <taxon>Peptoclostridium</taxon>
    </lineage>
</organism>
<keyword evidence="2" id="KW-1003">Cell membrane</keyword>
<evidence type="ECO:0000256" key="2">
    <source>
        <dbReference type="ARBA" id="ARBA00022475"/>
    </source>
</evidence>
<dbReference type="AlphaFoldDB" id="W8U9P0"/>
<comment type="subcellular location">
    <subcellularLocation>
        <location evidence="1">Cell membrane</location>
        <topology evidence="1">Multi-pass membrane protein</topology>
    </subcellularLocation>
</comment>
<sequence>MVQAIAQNLKVNIGSINWKGIALDAAAVGIGSAMVAFATSSILKTNGLVIGGITGASIIAEKVTGIDYTYIYYALSVCVLLCALLFMGRREALKIAALSIFFPAVLIVFNRSPFSFVEGDMMLASIYFGLIYGVGSGIILKRGFSFGGTDTIAKMLHVRVFPFISLSQILLAIDTVVIAASVFVFDRNIALYAILTQVVFMKTLDVVMFGIGSKLVKMEVISARYEEVSRYVMSEIKRGVSMYEVIGGYEHESRVKVVTVCSPREMMLIKRFIAKLDPDVFVNVTPVSAVWGRGKGFESIAEESGI</sequence>
<dbReference type="eggNOG" id="COG1284">
    <property type="taxonomic scope" value="Bacteria"/>
</dbReference>
<evidence type="ECO:0000256" key="6">
    <source>
        <dbReference type="SAM" id="Phobius"/>
    </source>
</evidence>
<keyword evidence="3 6" id="KW-0812">Transmembrane</keyword>
<proteinExistence type="predicted"/>
<dbReference type="PANTHER" id="PTHR33545:SF5">
    <property type="entry name" value="UPF0750 MEMBRANE PROTEIN YITT"/>
    <property type="match status" value="1"/>
</dbReference>
<dbReference type="InterPro" id="IPR015867">
    <property type="entry name" value="N-reg_PII/ATP_PRibTrfase_C"/>
</dbReference>
<evidence type="ECO:0000256" key="3">
    <source>
        <dbReference type="ARBA" id="ARBA00022692"/>
    </source>
</evidence>
<feature type="domain" description="DUF2179" evidence="7">
    <location>
        <begin position="238"/>
        <end position="292"/>
    </location>
</feature>
<feature type="transmembrane region" description="Helical" evidence="6">
    <location>
        <begin position="121"/>
        <end position="140"/>
    </location>
</feature>
<protein>
    <submittedName>
        <fullName evidence="8">Membrane protein</fullName>
    </submittedName>
</protein>
<feature type="transmembrane region" description="Helical" evidence="6">
    <location>
        <begin position="70"/>
        <end position="87"/>
    </location>
</feature>
<dbReference type="Gene3D" id="3.30.70.120">
    <property type="match status" value="1"/>
</dbReference>
<dbReference type="HOGENOM" id="CLU_063199_1_1_9"/>
<dbReference type="KEGG" id="eac:EAL2_808p00640"/>